<evidence type="ECO:0000256" key="5">
    <source>
        <dbReference type="SAM" id="MobiDB-lite"/>
    </source>
</evidence>
<dbReference type="PANTHER" id="PTHR13510">
    <property type="entry name" value="FYVE-FINGER-CONTAINING RAB5 EFFECTOR PROTEIN RABENOSYN-5-RELATED"/>
    <property type="match status" value="1"/>
</dbReference>
<evidence type="ECO:0000256" key="4">
    <source>
        <dbReference type="PROSITE-ProRule" id="PRU00091"/>
    </source>
</evidence>
<reference evidence="7" key="1">
    <citation type="submission" date="2018-01" db="EMBL/GenBank/DDBJ databases">
        <title>An insight into the sialome of Amazonian anophelines.</title>
        <authorList>
            <person name="Ribeiro J.M."/>
            <person name="Scarpassa V."/>
            <person name="Calvo E."/>
        </authorList>
    </citation>
    <scope>NUCLEOTIDE SEQUENCE</scope>
</reference>
<proteinExistence type="predicted"/>
<feature type="region of interest" description="Disordered" evidence="5">
    <location>
        <begin position="548"/>
        <end position="568"/>
    </location>
</feature>
<dbReference type="GO" id="GO:0008270">
    <property type="term" value="F:zinc ion binding"/>
    <property type="evidence" value="ECO:0007669"/>
    <property type="project" value="UniProtKB-KW"/>
</dbReference>
<dbReference type="InterPro" id="IPR013087">
    <property type="entry name" value="Znf_C2H2_type"/>
</dbReference>
<dbReference type="SUPFAM" id="SSF57903">
    <property type="entry name" value="FYVE/PHD zinc finger"/>
    <property type="match status" value="1"/>
</dbReference>
<dbReference type="VEuPathDB" id="VectorBase:ADAC100450"/>
<dbReference type="InterPro" id="IPR011011">
    <property type="entry name" value="Znf_FYVE_PHD"/>
</dbReference>
<keyword evidence="2 4" id="KW-0863">Zinc-finger</keyword>
<evidence type="ECO:0000313" key="7">
    <source>
        <dbReference type="EMBL" id="MBW69104.1"/>
    </source>
</evidence>
<evidence type="ECO:0000256" key="1">
    <source>
        <dbReference type="ARBA" id="ARBA00022723"/>
    </source>
</evidence>
<dbReference type="PROSITE" id="PS50178">
    <property type="entry name" value="ZF_FYVE"/>
    <property type="match status" value="1"/>
</dbReference>
<dbReference type="Pfam" id="PF11464">
    <property type="entry name" value="Rbsn"/>
    <property type="match status" value="1"/>
</dbReference>
<dbReference type="InterPro" id="IPR013083">
    <property type="entry name" value="Znf_RING/FYVE/PHD"/>
</dbReference>
<sequence>MSNSLREPNDDGTCVMRDIQPASQSLSVSASAASVGSSGLFGTMSAYGTADVDGGSEILEGFLCPICKCDLRTPERLTVHVEQEHSEEQDLLKSLREIFSFAKKKILNLDETANELVTKGLDSVGRHPPDSYRPAMASGSNMNPLLSGNQSVGTIRDHLPFFKAVRSPRLERYASETNKLIIRLDKLLDRCPLEPDLKKRHEQSKVPWIDGKLVKLCPSCAKGFGITRRQHHCRVCGSVMCDGCSRYLSFEDARNIVQPNSSSSSSSSGTNDVPITVQTANDTGAGAATETTNFRVCEHCLHLLMNRMEMQDSRLDRPPITKFYERLCREREDIEPELPLYQRMLDSLYEGNVVYRLSDASGLREKIGRSAERLDGVSKAVLALPFAPGSREDALRKAIRLACIAYIKERMLSLPPLPVEAEIKRIQQQRRQETARRLEQERLMALEAYERYEQLAGDNAFSAPHNSSSSSSSTASTAEMTNGRFGIISTMDNWSGTLADTVTDNSGADPLIDQINIVKGYIKQARDARRLEEVATLEQNLSELMQEFSRRQRSSSVPVDPAASGANA</sequence>
<dbReference type="Gene3D" id="3.30.40.10">
    <property type="entry name" value="Zinc/RING finger domain, C3HC4 (zinc finger)"/>
    <property type="match status" value="1"/>
</dbReference>
<dbReference type="InterPro" id="IPR036531">
    <property type="entry name" value="Rbsn_Rab-bd_sf"/>
</dbReference>
<evidence type="ECO:0000259" key="6">
    <source>
        <dbReference type="PROSITE" id="PS50178"/>
    </source>
</evidence>
<dbReference type="InterPro" id="IPR017455">
    <property type="entry name" value="Znf_FYVE-rel"/>
</dbReference>
<evidence type="ECO:0000256" key="2">
    <source>
        <dbReference type="ARBA" id="ARBA00022771"/>
    </source>
</evidence>
<organism evidence="7">
    <name type="scientific">Anopheles darlingi</name>
    <name type="common">Mosquito</name>
    <dbReference type="NCBI Taxonomy" id="43151"/>
    <lineage>
        <taxon>Eukaryota</taxon>
        <taxon>Metazoa</taxon>
        <taxon>Ecdysozoa</taxon>
        <taxon>Arthropoda</taxon>
        <taxon>Hexapoda</taxon>
        <taxon>Insecta</taxon>
        <taxon>Pterygota</taxon>
        <taxon>Neoptera</taxon>
        <taxon>Endopterygota</taxon>
        <taxon>Diptera</taxon>
        <taxon>Nematocera</taxon>
        <taxon>Culicoidea</taxon>
        <taxon>Culicidae</taxon>
        <taxon>Anophelinae</taxon>
        <taxon>Anopheles</taxon>
    </lineage>
</organism>
<dbReference type="InterPro" id="IPR021565">
    <property type="entry name" value="Rbsn_Rab-bd"/>
</dbReference>
<name>A0A2M4CUT0_ANODA</name>
<dbReference type="Gene3D" id="4.10.860.20">
    <property type="entry name" value="Rabenosyn, Rab binding domain"/>
    <property type="match status" value="1"/>
</dbReference>
<feature type="domain" description="FYVE-type" evidence="6">
    <location>
        <begin position="211"/>
        <end position="305"/>
    </location>
</feature>
<protein>
    <recommendedName>
        <fullName evidence="6">FYVE-type domain-containing protein</fullName>
    </recommendedName>
</protein>
<accession>A0A2M4CUT0</accession>
<keyword evidence="3" id="KW-0862">Zinc</keyword>
<dbReference type="InterPro" id="IPR052727">
    <property type="entry name" value="Rab4/Rab5_effector"/>
</dbReference>
<dbReference type="PANTHER" id="PTHR13510:SF44">
    <property type="entry name" value="RABENOSYN-5"/>
    <property type="match status" value="1"/>
</dbReference>
<dbReference type="Pfam" id="PF01363">
    <property type="entry name" value="FYVE"/>
    <property type="match status" value="1"/>
</dbReference>
<dbReference type="EMBL" id="GGFL01004926">
    <property type="protein sequence ID" value="MBW69104.1"/>
    <property type="molecule type" value="Transcribed_RNA"/>
</dbReference>
<dbReference type="InterPro" id="IPR000306">
    <property type="entry name" value="Znf_FYVE"/>
</dbReference>
<feature type="region of interest" description="Disordered" evidence="5">
    <location>
        <begin position="258"/>
        <end position="277"/>
    </location>
</feature>
<dbReference type="SUPFAM" id="SSF140125">
    <property type="entry name" value="Rabenosyn-5 Rab-binding domain-like"/>
    <property type="match status" value="1"/>
</dbReference>
<dbReference type="AlphaFoldDB" id="A0A2M4CUT0"/>
<dbReference type="SMART" id="SM00064">
    <property type="entry name" value="FYVE"/>
    <property type="match status" value="1"/>
</dbReference>
<dbReference type="VEuPathDB" id="VectorBase:ADAR2_009778"/>
<evidence type="ECO:0000256" key="3">
    <source>
        <dbReference type="ARBA" id="ARBA00022833"/>
    </source>
</evidence>
<keyword evidence="1" id="KW-0479">Metal-binding</keyword>
<dbReference type="PROSITE" id="PS00028">
    <property type="entry name" value="ZINC_FINGER_C2H2_1"/>
    <property type="match status" value="1"/>
</dbReference>